<dbReference type="Proteomes" id="UP000009007">
    <property type="component" value="Chromosome I"/>
</dbReference>
<feature type="compositionally biased region" description="Basic and acidic residues" evidence="1">
    <location>
        <begin position="756"/>
        <end position="780"/>
    </location>
</feature>
<protein>
    <submittedName>
        <fullName evidence="2">Uncharacterized protein</fullName>
    </submittedName>
</protein>
<dbReference type="EMBL" id="HE964772">
    <property type="protein sequence ID" value="CCJ37003.1"/>
    <property type="molecule type" value="Genomic_DNA"/>
</dbReference>
<evidence type="ECO:0000256" key="1">
    <source>
        <dbReference type="SAM" id="MobiDB-lite"/>
    </source>
</evidence>
<dbReference type="AlphaFoldDB" id="I7JA89"/>
<accession>I7JA89</accession>
<dbReference type="InterPro" id="IPR027417">
    <property type="entry name" value="P-loop_NTPase"/>
</dbReference>
<dbReference type="KEGG" id="mbg:BN140_2080"/>
<gene>
    <name evidence="2" type="ordered locus">BN140_2080</name>
</gene>
<feature type="compositionally biased region" description="Basic and acidic residues" evidence="1">
    <location>
        <begin position="788"/>
        <end position="800"/>
    </location>
</feature>
<proteinExistence type="predicted"/>
<organism evidence="2 3">
    <name type="scientific">Methanoculleus bourgensis (strain ATCC 43281 / DSM 3045 / OCM 15 / MS2)</name>
    <name type="common">Methanogenium bourgense</name>
    <dbReference type="NCBI Taxonomy" id="1201294"/>
    <lineage>
        <taxon>Archaea</taxon>
        <taxon>Methanobacteriati</taxon>
        <taxon>Methanobacteriota</taxon>
        <taxon>Stenosarchaea group</taxon>
        <taxon>Methanomicrobia</taxon>
        <taxon>Methanomicrobiales</taxon>
        <taxon>Methanomicrobiaceae</taxon>
        <taxon>Methanoculleus</taxon>
    </lineage>
</organism>
<dbReference type="RefSeq" id="WP_014867976.1">
    <property type="nucleotide sequence ID" value="NC_018227.2"/>
</dbReference>
<dbReference type="STRING" id="1201294.BN140_2080"/>
<keyword evidence="3" id="KW-1185">Reference proteome</keyword>
<reference evidence="3" key="1">
    <citation type="journal article" date="2012" name="J. Bacteriol.">
        <title>Complete genome sequence of the hydrogenotrophic, methanogenic archaeon Methanoculleus bourgensis strain MS2T, isolated from a sewage sludge digester.</title>
        <authorList>
            <person name="Maus I."/>
            <person name="Wibberg D."/>
            <person name="Stantscheff R."/>
            <person name="Eikmeyer F.G."/>
            <person name="Seffner A."/>
            <person name="Boelter J."/>
            <person name="Szczepanowski R."/>
            <person name="Blom J."/>
            <person name="Jaenicke S."/>
            <person name="Konig H."/>
            <person name="Puhler A."/>
            <person name="Schluter A."/>
        </authorList>
    </citation>
    <scope>NUCLEOTIDE SEQUENCE [LARGE SCALE GENOMIC DNA]</scope>
    <source>
        <strain evidence="3">ATCC 43281 / DSM 3045 / OCM 15 / MS2</strain>
    </source>
</reference>
<sequence length="959" mass="106048">MSDEIRRAVGVLAPGGVVEVRALADGATHSGYFDDHEALARAVEALDADPAVAGIYVTLNTVNPSLLARRANRIKMRLSRKDATTADADILGRRWLPVDIDPVRPSGVSSTDAEHAAALDAAGRIAAYLTEQGFPEPLRADSGNGAHLLYRIDLANDEAATEVVKGVLATLDALFSNDTITVDTANYNAARIWKLYGTMSRKGDSTPERPHRRAKVLSVPPEMEIVPLERLRHLAELLPKDEPPKKSSGIDLARWLAEHGLAVRSTRPWQGGTLYVLDECPFSGAHKDGAFAIQFANGAIFAGCHHQSCGGGAQRWPELRAMYEPKPTRKQEETPTPPPDEYHDRALAILQHGDPLAFLLDTFNKTHVGDRTVAESLAMSIASQSVENTNGLHVAISGNSGKGKTHACTTMQNLIPEAYRLKGTVSDKALYYDDDLQAGTVLLFDDVALSDDLQEVLKSATTNFREPIEHRTLTTERKLRVCTIPARCVWWLAKVEDMGDDQVMNRMLTVWIDDSVEQDKRVLAHMKEREAAGRDPADDDILVARAIWEAVKEETLPVWIPFARRIEFSTTQNRRNPGMLFDLIKCHARLFYLQRDRDEDGAVVAREEDFWAAAKLYSALSGAAGGQETKLTKNEAAALATVARMGVEVFTVRGLQSALGLSYQKTRRILQGYVSRGTTYSGLLEKCPAISLYDASVTEDGGAGITVRRREQFFTFDNEVYRAWSGGTFVWLDDDPDVDSNDSRFQQSDSSCCQRENARKGDHSKDAPQHEDIHPYDHTHVQQNEGTESTHEATRSDDGGARVSDVAVTQHENVPDHEQNRETSQVLRPLIDSTCCQRAETCCHSPPPVNPRDSIALPVAKDEPCHVCGRRPTSSVKRGGGGEYLCYDCLTKAKRPAKVQPLPGVLDHRTFERVKTELGRCDVCGAKKAIYRSREVQTNICDQCYARLVREWNRGEGVR</sequence>
<dbReference type="BioCyc" id="MBOU1201294:BN140_RS10350-MONOMER"/>
<dbReference type="PATRIC" id="fig|1201294.9.peg.2290"/>
<feature type="compositionally biased region" description="Polar residues" evidence="1">
    <location>
        <begin position="743"/>
        <end position="754"/>
    </location>
</feature>
<dbReference type="Gene3D" id="3.40.50.300">
    <property type="entry name" value="P-loop containing nucleotide triphosphate hydrolases"/>
    <property type="match status" value="1"/>
</dbReference>
<name>I7JA89_METBM</name>
<feature type="region of interest" description="Disordered" evidence="1">
    <location>
        <begin position="740"/>
        <end position="801"/>
    </location>
</feature>
<dbReference type="HOGENOM" id="CLU_013770_0_0_2"/>
<dbReference type="GeneID" id="13353898"/>
<evidence type="ECO:0000313" key="2">
    <source>
        <dbReference type="EMBL" id="CCJ37003.1"/>
    </source>
</evidence>
<evidence type="ECO:0000313" key="3">
    <source>
        <dbReference type="Proteomes" id="UP000009007"/>
    </source>
</evidence>